<feature type="chain" id="PRO_5001591590" description="Thrombospondin-like N-terminal domain-containing protein" evidence="3">
    <location>
        <begin position="18"/>
        <end position="234"/>
    </location>
</feature>
<protein>
    <recommendedName>
        <fullName evidence="4">Thrombospondin-like N-terminal domain-containing protein</fullName>
    </recommendedName>
</protein>
<reference evidence="5" key="2">
    <citation type="submission" date="2014-03" db="EMBL/GenBank/DDBJ databases">
        <authorList>
            <person name="Genoscope - CEA"/>
        </authorList>
    </citation>
    <scope>NUCLEOTIDE SEQUENCE</scope>
</reference>
<dbReference type="PANTHER" id="PTHR10199">
    <property type="entry name" value="THROMBOSPONDIN"/>
    <property type="match status" value="1"/>
</dbReference>
<evidence type="ECO:0000313" key="6">
    <source>
        <dbReference type="Proteomes" id="UP000193380"/>
    </source>
</evidence>
<evidence type="ECO:0000256" key="3">
    <source>
        <dbReference type="SAM" id="SignalP"/>
    </source>
</evidence>
<feature type="signal peptide" evidence="3">
    <location>
        <begin position="1"/>
        <end position="17"/>
    </location>
</feature>
<dbReference type="FunFam" id="2.60.120.200:FF:000041">
    <property type="entry name" value="thrombospondin-1"/>
    <property type="match status" value="1"/>
</dbReference>
<dbReference type="InterPro" id="IPR013320">
    <property type="entry name" value="ConA-like_dom_sf"/>
</dbReference>
<feature type="domain" description="Thrombospondin-like N-terminal" evidence="4">
    <location>
        <begin position="23"/>
        <end position="220"/>
    </location>
</feature>
<dbReference type="SUPFAM" id="SSF49899">
    <property type="entry name" value="Concanavalin A-like lectins/glucanases"/>
    <property type="match status" value="1"/>
</dbReference>
<dbReference type="SMART" id="SM00210">
    <property type="entry name" value="TSPN"/>
    <property type="match status" value="1"/>
</dbReference>
<gene>
    <name evidence="5" type="ORF">GSONMT00038301001</name>
</gene>
<reference evidence="5" key="1">
    <citation type="journal article" date="2014" name="Nat. Commun.">
        <title>The rainbow trout genome provides novel insights into evolution after whole-genome duplication in vertebrates.</title>
        <authorList>
            <person name="Berthelot C."/>
            <person name="Brunet F."/>
            <person name="Chalopin D."/>
            <person name="Juanchich A."/>
            <person name="Bernard M."/>
            <person name="Noel B."/>
            <person name="Bento P."/>
            <person name="Da Silva C."/>
            <person name="Labadie K."/>
            <person name="Alberti A."/>
            <person name="Aury J.M."/>
            <person name="Louis A."/>
            <person name="Dehais P."/>
            <person name="Bardou P."/>
            <person name="Montfort J."/>
            <person name="Klopp C."/>
            <person name="Cabau C."/>
            <person name="Gaspin C."/>
            <person name="Thorgaard G.H."/>
            <person name="Boussaha M."/>
            <person name="Quillet E."/>
            <person name="Guyomard R."/>
            <person name="Galiana D."/>
            <person name="Bobe J."/>
            <person name="Volff J.N."/>
            <person name="Genet C."/>
            <person name="Wincker P."/>
            <person name="Jaillon O."/>
            <person name="Roest Crollius H."/>
            <person name="Guiguen Y."/>
        </authorList>
    </citation>
    <scope>NUCLEOTIDE SEQUENCE [LARGE SCALE GENOMIC DNA]</scope>
</reference>
<name>A0A060Y0E5_ONCMY</name>
<proteinExistence type="predicted"/>
<dbReference type="EMBL" id="FR906794">
    <property type="protein sequence ID" value="CDQ85398.1"/>
    <property type="molecule type" value="Genomic_DNA"/>
</dbReference>
<evidence type="ECO:0000256" key="2">
    <source>
        <dbReference type="ARBA" id="ARBA00022737"/>
    </source>
</evidence>
<organism evidence="5 6">
    <name type="scientific">Oncorhynchus mykiss</name>
    <name type="common">Rainbow trout</name>
    <name type="synonym">Salmo gairdneri</name>
    <dbReference type="NCBI Taxonomy" id="8022"/>
    <lineage>
        <taxon>Eukaryota</taxon>
        <taxon>Metazoa</taxon>
        <taxon>Chordata</taxon>
        <taxon>Craniata</taxon>
        <taxon>Vertebrata</taxon>
        <taxon>Euteleostomi</taxon>
        <taxon>Actinopterygii</taxon>
        <taxon>Neopterygii</taxon>
        <taxon>Teleostei</taxon>
        <taxon>Protacanthopterygii</taxon>
        <taxon>Salmoniformes</taxon>
        <taxon>Salmonidae</taxon>
        <taxon>Salmoninae</taxon>
        <taxon>Oncorhynchus</taxon>
    </lineage>
</organism>
<evidence type="ECO:0000259" key="4">
    <source>
        <dbReference type="SMART" id="SM00210"/>
    </source>
</evidence>
<evidence type="ECO:0000256" key="1">
    <source>
        <dbReference type="ARBA" id="ARBA00022729"/>
    </source>
</evidence>
<dbReference type="STRING" id="8022.A0A060Y0E5"/>
<sequence length="234" mass="26107">MKLTGIFLLLMLLTCESVRVAENRDDNSVYDLFELVQVSKKNHGVTLVKGDDPYSPAYKILNPDLIPELPESSFRDLIDSIHAERGFLLLLNFKQFKRTRGSLLTVEKRDGSGAVFEIVSNGKANTLDVVFSTVNKQQVVSIEDVDLATGHWKNITLFVQEDRAQLYVGCEEVNTAELDAPIQSILTQETPATARLRIGKGAVKDRFMGVLQNVRFVFGTTLDAILRNKGCQNC</sequence>
<dbReference type="Proteomes" id="UP000193380">
    <property type="component" value="Unassembled WGS sequence"/>
</dbReference>
<keyword evidence="1 3" id="KW-0732">Signal</keyword>
<keyword evidence="2" id="KW-0677">Repeat</keyword>
<dbReference type="GO" id="GO:0016525">
    <property type="term" value="P:negative regulation of angiogenesis"/>
    <property type="evidence" value="ECO:0007669"/>
    <property type="project" value="TreeGrafter"/>
</dbReference>
<feature type="non-terminal residue" evidence="5">
    <location>
        <position position="234"/>
    </location>
</feature>
<evidence type="ECO:0000313" key="5">
    <source>
        <dbReference type="EMBL" id="CDQ85398.1"/>
    </source>
</evidence>
<dbReference type="InterPro" id="IPR048287">
    <property type="entry name" value="TSPN-like_N"/>
</dbReference>
<dbReference type="PANTHER" id="PTHR10199:SF78">
    <property type="entry name" value="THROMBOSPONDIN-1"/>
    <property type="match status" value="1"/>
</dbReference>
<dbReference type="PaxDb" id="8022-A0A060Y0E5"/>
<dbReference type="Gene3D" id="2.60.120.200">
    <property type="match status" value="1"/>
</dbReference>
<dbReference type="AlphaFoldDB" id="A0A060Y0E5"/>
<accession>A0A060Y0E5</accession>